<dbReference type="SMART" id="SM01329">
    <property type="entry name" value="Iso_dh"/>
    <property type="match status" value="1"/>
</dbReference>
<keyword evidence="9" id="KW-0460">Magnesium</keyword>
<dbReference type="InterPro" id="IPR024084">
    <property type="entry name" value="IsoPropMal-DH-like_dom"/>
</dbReference>
<dbReference type="GO" id="GO:0003862">
    <property type="term" value="F:3-isopropylmalate dehydrogenase activity"/>
    <property type="evidence" value="ECO:0007669"/>
    <property type="project" value="UniProtKB-EC"/>
</dbReference>
<dbReference type="EC" id="1.1.1.85" evidence="5"/>
<dbReference type="Pfam" id="PF00180">
    <property type="entry name" value="Iso_dh"/>
    <property type="match status" value="1"/>
</dbReference>
<evidence type="ECO:0000256" key="13">
    <source>
        <dbReference type="SAM" id="Phobius"/>
    </source>
</evidence>
<keyword evidence="6" id="KW-0432">Leucine biosynthesis</keyword>
<evidence type="ECO:0000256" key="2">
    <source>
        <dbReference type="ARBA" id="ARBA00001946"/>
    </source>
</evidence>
<dbReference type="GO" id="GO:0009098">
    <property type="term" value="P:L-leucine biosynthetic process"/>
    <property type="evidence" value="ECO:0007669"/>
    <property type="project" value="UniProtKB-KW"/>
</dbReference>
<keyword evidence="13" id="KW-1133">Transmembrane helix</keyword>
<comment type="cofactor">
    <cofactor evidence="1">
        <name>Mn(2+)</name>
        <dbReference type="ChEBI" id="CHEBI:29035"/>
    </cofactor>
</comment>
<evidence type="ECO:0000256" key="3">
    <source>
        <dbReference type="ARBA" id="ARBA00007769"/>
    </source>
</evidence>
<dbReference type="PROSITE" id="PS00470">
    <property type="entry name" value="IDH_IMDH"/>
    <property type="match status" value="1"/>
</dbReference>
<evidence type="ECO:0000259" key="14">
    <source>
        <dbReference type="SMART" id="SM01329"/>
    </source>
</evidence>
<evidence type="ECO:0000256" key="10">
    <source>
        <dbReference type="ARBA" id="ARBA00023002"/>
    </source>
</evidence>
<dbReference type="GO" id="GO:0051287">
    <property type="term" value="F:NAD binding"/>
    <property type="evidence" value="ECO:0007669"/>
    <property type="project" value="InterPro"/>
</dbReference>
<evidence type="ECO:0000313" key="16">
    <source>
        <dbReference type="Proteomes" id="UP000436088"/>
    </source>
</evidence>
<dbReference type="EMBL" id="VEPZ02001320">
    <property type="protein sequence ID" value="KAE8680834.1"/>
    <property type="molecule type" value="Genomic_DNA"/>
</dbReference>
<feature type="transmembrane region" description="Helical" evidence="13">
    <location>
        <begin position="20"/>
        <end position="41"/>
    </location>
</feature>
<comment type="similarity">
    <text evidence="3">Belongs to the isocitrate and isopropylmalate dehydrogenases family.</text>
</comment>
<dbReference type="InterPro" id="IPR004429">
    <property type="entry name" value="Isopropylmalate_DH"/>
</dbReference>
<comment type="cofactor">
    <cofactor evidence="2">
        <name>Mg(2+)</name>
        <dbReference type="ChEBI" id="CHEBI:18420"/>
    </cofactor>
</comment>
<dbReference type="AlphaFoldDB" id="A0A6A2YNA0"/>
<keyword evidence="10" id="KW-0560">Oxidoreductase</keyword>
<comment type="caution">
    <text evidence="15">The sequence shown here is derived from an EMBL/GenBank/DDBJ whole genome shotgun (WGS) entry which is preliminary data.</text>
</comment>
<sequence length="201" mass="22032">MPHKRILERVCRCACTSRDILFCAGVLLKTKVVAIVHYAVLDTARMSCLFPRKKTQSLVDSSTLKKDVAEGVDLMVVRELTGGIYFGKPRGFGTNENGEEIGLNTEVYATYEFDTIVTNNIFGYILSDEASMITGSIGMLPSASLGESGRGIFEPFMVLPLISLDRYVIVRMEGQGKSACNILSAAMLLKWPRGSECCKAN</sequence>
<protein>
    <recommendedName>
        <fullName evidence="5">3-isopropylmalate dehydrogenase</fullName>
        <ecNumber evidence="5">1.1.1.85</ecNumber>
    </recommendedName>
</protein>
<dbReference type="GO" id="GO:0000287">
    <property type="term" value="F:magnesium ion binding"/>
    <property type="evidence" value="ECO:0007669"/>
    <property type="project" value="InterPro"/>
</dbReference>
<evidence type="ECO:0000256" key="8">
    <source>
        <dbReference type="ARBA" id="ARBA00022723"/>
    </source>
</evidence>
<dbReference type="SUPFAM" id="SSF53659">
    <property type="entry name" value="Isocitrate/Isopropylmalate dehydrogenase-like"/>
    <property type="match status" value="1"/>
</dbReference>
<organism evidence="15 16">
    <name type="scientific">Hibiscus syriacus</name>
    <name type="common">Rose of Sharon</name>
    <dbReference type="NCBI Taxonomy" id="106335"/>
    <lineage>
        <taxon>Eukaryota</taxon>
        <taxon>Viridiplantae</taxon>
        <taxon>Streptophyta</taxon>
        <taxon>Embryophyta</taxon>
        <taxon>Tracheophyta</taxon>
        <taxon>Spermatophyta</taxon>
        <taxon>Magnoliopsida</taxon>
        <taxon>eudicotyledons</taxon>
        <taxon>Gunneridae</taxon>
        <taxon>Pentapetalae</taxon>
        <taxon>rosids</taxon>
        <taxon>malvids</taxon>
        <taxon>Malvales</taxon>
        <taxon>Malvaceae</taxon>
        <taxon>Malvoideae</taxon>
        <taxon>Hibiscus</taxon>
    </lineage>
</organism>
<comment type="subunit">
    <text evidence="4">Homodimer.</text>
</comment>
<dbReference type="PANTHER" id="PTHR42979:SF1">
    <property type="entry name" value="3-ISOPROPYLMALATE DEHYDROGENASE"/>
    <property type="match status" value="1"/>
</dbReference>
<evidence type="ECO:0000256" key="4">
    <source>
        <dbReference type="ARBA" id="ARBA00011738"/>
    </source>
</evidence>
<keyword evidence="16" id="KW-1185">Reference proteome</keyword>
<keyword evidence="13" id="KW-0812">Transmembrane</keyword>
<dbReference type="PANTHER" id="PTHR42979">
    <property type="entry name" value="3-ISOPROPYLMALATE DEHYDROGENASE"/>
    <property type="match status" value="1"/>
</dbReference>
<evidence type="ECO:0000256" key="9">
    <source>
        <dbReference type="ARBA" id="ARBA00022842"/>
    </source>
</evidence>
<evidence type="ECO:0000256" key="5">
    <source>
        <dbReference type="ARBA" id="ARBA00013101"/>
    </source>
</evidence>
<evidence type="ECO:0000256" key="6">
    <source>
        <dbReference type="ARBA" id="ARBA00022430"/>
    </source>
</evidence>
<evidence type="ECO:0000256" key="11">
    <source>
        <dbReference type="ARBA" id="ARBA00023027"/>
    </source>
</evidence>
<accession>A0A6A2YNA0</accession>
<evidence type="ECO:0000313" key="15">
    <source>
        <dbReference type="EMBL" id="KAE8680834.1"/>
    </source>
</evidence>
<evidence type="ECO:0000256" key="7">
    <source>
        <dbReference type="ARBA" id="ARBA00022605"/>
    </source>
</evidence>
<dbReference type="InterPro" id="IPR019818">
    <property type="entry name" value="IsoCit/isopropylmalate_DH_CS"/>
</dbReference>
<keyword evidence="11" id="KW-0520">NAD</keyword>
<name>A0A6A2YNA0_HIBSY</name>
<keyword evidence="8" id="KW-0479">Metal-binding</keyword>
<evidence type="ECO:0000256" key="1">
    <source>
        <dbReference type="ARBA" id="ARBA00001936"/>
    </source>
</evidence>
<dbReference type="Proteomes" id="UP000436088">
    <property type="component" value="Unassembled WGS sequence"/>
</dbReference>
<reference evidence="15" key="1">
    <citation type="submission" date="2019-09" db="EMBL/GenBank/DDBJ databases">
        <title>Draft genome information of white flower Hibiscus syriacus.</title>
        <authorList>
            <person name="Kim Y.-M."/>
        </authorList>
    </citation>
    <scope>NUCLEOTIDE SEQUENCE [LARGE SCALE GENOMIC DNA]</scope>
    <source>
        <strain evidence="15">YM2019G1</strain>
    </source>
</reference>
<keyword evidence="12" id="KW-0100">Branched-chain amino acid biosynthesis</keyword>
<dbReference type="Gene3D" id="3.40.718.10">
    <property type="entry name" value="Isopropylmalate Dehydrogenase"/>
    <property type="match status" value="2"/>
</dbReference>
<proteinExistence type="inferred from homology"/>
<gene>
    <name evidence="15" type="ORF">F3Y22_tig00111366pilonHSYRG00187</name>
</gene>
<evidence type="ECO:0000256" key="12">
    <source>
        <dbReference type="ARBA" id="ARBA00023304"/>
    </source>
</evidence>
<feature type="domain" description="Isopropylmalate dehydrogenase-like" evidence="14">
    <location>
        <begin position="4"/>
        <end position="200"/>
    </location>
</feature>
<keyword evidence="13" id="KW-0472">Membrane</keyword>
<keyword evidence="7" id="KW-0028">Amino-acid biosynthesis</keyword>